<proteinExistence type="inferred from homology"/>
<evidence type="ECO:0000313" key="8">
    <source>
        <dbReference type="Proteomes" id="UP001596972"/>
    </source>
</evidence>
<reference evidence="8" key="1">
    <citation type="journal article" date="2019" name="Int. J. Syst. Evol. Microbiol.">
        <title>The Global Catalogue of Microorganisms (GCM) 10K type strain sequencing project: providing services to taxonomists for standard genome sequencing and annotation.</title>
        <authorList>
            <consortium name="The Broad Institute Genomics Platform"/>
            <consortium name="The Broad Institute Genome Sequencing Center for Infectious Disease"/>
            <person name="Wu L."/>
            <person name="Ma J."/>
        </authorList>
    </citation>
    <scope>NUCLEOTIDE SEQUENCE [LARGE SCALE GENOMIC DNA]</scope>
    <source>
        <strain evidence="8">JCM 31202</strain>
    </source>
</reference>
<comment type="similarity">
    <text evidence="1 3 5">Belongs to the GrpE family.</text>
</comment>
<name>A0ABW3EHS1_9ACTN</name>
<evidence type="ECO:0000256" key="1">
    <source>
        <dbReference type="ARBA" id="ARBA00009054"/>
    </source>
</evidence>
<evidence type="ECO:0000256" key="3">
    <source>
        <dbReference type="HAMAP-Rule" id="MF_01151"/>
    </source>
</evidence>
<dbReference type="PROSITE" id="PS01071">
    <property type="entry name" value="GRPE"/>
    <property type="match status" value="1"/>
</dbReference>
<feature type="compositionally biased region" description="Low complexity" evidence="6">
    <location>
        <begin position="46"/>
        <end position="56"/>
    </location>
</feature>
<comment type="caution">
    <text evidence="7">The sequence shown here is derived from an EMBL/GenBank/DDBJ whole genome shotgun (WGS) entry which is preliminary data.</text>
</comment>
<dbReference type="Pfam" id="PF01025">
    <property type="entry name" value="GrpE"/>
    <property type="match status" value="1"/>
</dbReference>
<feature type="region of interest" description="Disordered" evidence="6">
    <location>
        <begin position="202"/>
        <end position="234"/>
    </location>
</feature>
<dbReference type="HAMAP" id="MF_01151">
    <property type="entry name" value="GrpE"/>
    <property type="match status" value="1"/>
</dbReference>
<evidence type="ECO:0000256" key="4">
    <source>
        <dbReference type="RuleBase" id="RU000639"/>
    </source>
</evidence>
<dbReference type="NCBIfam" id="NF010760">
    <property type="entry name" value="PRK14163.1"/>
    <property type="match status" value="1"/>
</dbReference>
<evidence type="ECO:0000313" key="7">
    <source>
        <dbReference type="EMBL" id="MFD0899019.1"/>
    </source>
</evidence>
<keyword evidence="3" id="KW-0963">Cytoplasm</keyword>
<dbReference type="PRINTS" id="PR00773">
    <property type="entry name" value="GRPEPROTEIN"/>
</dbReference>
<keyword evidence="8" id="KW-1185">Reference proteome</keyword>
<dbReference type="CDD" id="cd00446">
    <property type="entry name" value="GrpE"/>
    <property type="match status" value="1"/>
</dbReference>
<dbReference type="InterPro" id="IPR013805">
    <property type="entry name" value="GrpE_CC"/>
</dbReference>
<dbReference type="Proteomes" id="UP001596972">
    <property type="component" value="Unassembled WGS sequence"/>
</dbReference>
<comment type="subunit">
    <text evidence="3">Homodimer.</text>
</comment>
<dbReference type="PANTHER" id="PTHR21237">
    <property type="entry name" value="GRPE PROTEIN"/>
    <property type="match status" value="1"/>
</dbReference>
<dbReference type="Gene3D" id="3.90.20.20">
    <property type="match status" value="1"/>
</dbReference>
<dbReference type="SUPFAM" id="SSF58014">
    <property type="entry name" value="Coiled-coil domain of nucleotide exchange factor GrpE"/>
    <property type="match status" value="1"/>
</dbReference>
<keyword evidence="3 4" id="KW-0346">Stress response</keyword>
<evidence type="ECO:0000256" key="6">
    <source>
        <dbReference type="SAM" id="MobiDB-lite"/>
    </source>
</evidence>
<feature type="compositionally biased region" description="Basic and acidic residues" evidence="6">
    <location>
        <begin position="12"/>
        <end position="29"/>
    </location>
</feature>
<feature type="compositionally biased region" description="Low complexity" evidence="6">
    <location>
        <begin position="202"/>
        <end position="220"/>
    </location>
</feature>
<feature type="region of interest" description="Disordered" evidence="6">
    <location>
        <begin position="1"/>
        <end position="63"/>
    </location>
</feature>
<dbReference type="RefSeq" id="WP_378295907.1">
    <property type="nucleotide sequence ID" value="NZ_JBHTJA010000001.1"/>
</dbReference>
<dbReference type="EMBL" id="JBHTJA010000001">
    <property type="protein sequence ID" value="MFD0899019.1"/>
    <property type="molecule type" value="Genomic_DNA"/>
</dbReference>
<keyword evidence="2 3" id="KW-0143">Chaperone</keyword>
<protein>
    <recommendedName>
        <fullName evidence="3 4">Protein GrpE</fullName>
    </recommendedName>
    <alternativeName>
        <fullName evidence="3">HSP-70 cofactor</fullName>
    </alternativeName>
</protein>
<dbReference type="InterPro" id="IPR000740">
    <property type="entry name" value="GrpE"/>
</dbReference>
<organism evidence="7 8">
    <name type="scientific">Actinomadura sediminis</name>
    <dbReference type="NCBI Taxonomy" id="1038904"/>
    <lineage>
        <taxon>Bacteria</taxon>
        <taxon>Bacillati</taxon>
        <taxon>Actinomycetota</taxon>
        <taxon>Actinomycetes</taxon>
        <taxon>Streptosporangiales</taxon>
        <taxon>Thermomonosporaceae</taxon>
        <taxon>Actinomadura</taxon>
    </lineage>
</organism>
<dbReference type="Gene3D" id="2.30.22.10">
    <property type="entry name" value="Head domain of nucleotide exchange factor GrpE"/>
    <property type="match status" value="1"/>
</dbReference>
<dbReference type="InterPro" id="IPR009012">
    <property type="entry name" value="GrpE_head"/>
</dbReference>
<comment type="function">
    <text evidence="3 4">Participates actively in the response to hyperosmotic and heat shock by preventing the aggregation of stress-denatured proteins, in association with DnaK and GrpE. It is the nucleotide exchange factor for DnaK and may function as a thermosensor. Unfolded proteins bind initially to DnaJ; upon interaction with the DnaJ-bound protein, DnaK hydrolyzes its bound ATP, resulting in the formation of a stable complex. GrpE releases ADP from DnaK; ATP binding to DnaK triggers the release of the substrate protein, thus completing the reaction cycle. Several rounds of ATP-dependent interactions between DnaJ, DnaK and GrpE are required for fully efficient folding.</text>
</comment>
<evidence type="ECO:0000256" key="2">
    <source>
        <dbReference type="ARBA" id="ARBA00023186"/>
    </source>
</evidence>
<dbReference type="PANTHER" id="PTHR21237:SF23">
    <property type="entry name" value="GRPE PROTEIN HOMOLOG, MITOCHONDRIAL"/>
    <property type="match status" value="1"/>
</dbReference>
<accession>A0ABW3EHS1</accession>
<comment type="subcellular location">
    <subcellularLocation>
        <location evidence="3">Cytoplasm</location>
    </subcellularLocation>
</comment>
<gene>
    <name evidence="3 7" type="primary">grpE</name>
    <name evidence="7" type="ORF">ACFQ11_01250</name>
</gene>
<sequence>MVSTSPDEGEEKEGPVIRDKRRIDPETGEVRTPPSGARAGEKEEPAATAAPAADASGGDGEAAALKEQLAERLADLQRLKAEYDNYRKRVERDRVAVREQALGQVLQELLPVLDDIGRARDHDELTGGFKSVGEALEAVTGKLGLEKYGEKGEAFDPTVHEALMHSYSADVTETSVADVLQPGYRIGERILRAARVAVAEPDPNAGGAAAAEDGAAGEAAESADEPDGSGKSDE</sequence>
<dbReference type="SUPFAM" id="SSF51064">
    <property type="entry name" value="Head domain of nucleotide exchange factor GrpE"/>
    <property type="match status" value="1"/>
</dbReference>
<evidence type="ECO:0000256" key="5">
    <source>
        <dbReference type="RuleBase" id="RU004478"/>
    </source>
</evidence>